<dbReference type="PRINTS" id="PR01231">
    <property type="entry name" value="HCO3TRNSPORT"/>
</dbReference>
<evidence type="ECO:0000256" key="2">
    <source>
        <dbReference type="ARBA" id="ARBA00022692"/>
    </source>
</evidence>
<feature type="transmembrane region" description="Helical" evidence="5">
    <location>
        <begin position="147"/>
        <end position="169"/>
    </location>
</feature>
<proteinExistence type="predicted"/>
<evidence type="ECO:0000313" key="7">
    <source>
        <dbReference type="EMBL" id="PXF50105.1"/>
    </source>
</evidence>
<feature type="domain" description="Bicarbonate transporter-like transmembrane" evidence="6">
    <location>
        <begin position="294"/>
        <end position="605"/>
    </location>
</feature>
<dbReference type="Pfam" id="PF00955">
    <property type="entry name" value="HCO3_cotransp"/>
    <property type="match status" value="2"/>
</dbReference>
<feature type="domain" description="Bicarbonate transporter-like transmembrane" evidence="6">
    <location>
        <begin position="118"/>
        <end position="282"/>
    </location>
</feature>
<gene>
    <name evidence="7" type="ORF">BWQ96_00265</name>
</gene>
<organism evidence="7 8">
    <name type="scientific">Gracilariopsis chorda</name>
    <dbReference type="NCBI Taxonomy" id="448386"/>
    <lineage>
        <taxon>Eukaryota</taxon>
        <taxon>Rhodophyta</taxon>
        <taxon>Florideophyceae</taxon>
        <taxon>Rhodymeniophycidae</taxon>
        <taxon>Gracilariales</taxon>
        <taxon>Gracilariaceae</taxon>
        <taxon>Gracilariopsis</taxon>
    </lineage>
</organism>
<dbReference type="InterPro" id="IPR003020">
    <property type="entry name" value="HCO3_transpt_euk"/>
</dbReference>
<feature type="transmembrane region" description="Helical" evidence="5">
    <location>
        <begin position="200"/>
        <end position="223"/>
    </location>
</feature>
<dbReference type="PANTHER" id="PTHR11453:SF127">
    <property type="entry name" value="SOLUTE CARRIER FAMILY 4 MEMBER 11"/>
    <property type="match status" value="1"/>
</dbReference>
<dbReference type="GO" id="GO:0005886">
    <property type="term" value="C:plasma membrane"/>
    <property type="evidence" value="ECO:0007669"/>
    <property type="project" value="TreeGrafter"/>
</dbReference>
<dbReference type="PANTHER" id="PTHR11453">
    <property type="entry name" value="ANION EXCHANGE PROTEIN"/>
    <property type="match status" value="1"/>
</dbReference>
<accession>A0A2V3J6S1</accession>
<dbReference type="AlphaFoldDB" id="A0A2V3J6S1"/>
<dbReference type="STRING" id="448386.A0A2V3J6S1"/>
<feature type="transmembrane region" description="Helical" evidence="5">
    <location>
        <begin position="479"/>
        <end position="510"/>
    </location>
</feature>
<keyword evidence="3 5" id="KW-1133">Transmembrane helix</keyword>
<evidence type="ECO:0000256" key="4">
    <source>
        <dbReference type="ARBA" id="ARBA00023136"/>
    </source>
</evidence>
<feature type="transmembrane region" description="Helical" evidence="5">
    <location>
        <begin position="369"/>
        <end position="398"/>
    </location>
</feature>
<evidence type="ECO:0000313" key="8">
    <source>
        <dbReference type="Proteomes" id="UP000247409"/>
    </source>
</evidence>
<feature type="transmembrane region" description="Helical" evidence="5">
    <location>
        <begin position="270"/>
        <end position="288"/>
    </location>
</feature>
<name>A0A2V3J6S1_9FLOR</name>
<sequence>MTPPHRLHRSYCFPSIENESFANHFAFVSSAVNTPIAYTASATRTHTSISQSSSAWLAHPVRRRHTHLLRFPPSKTPKLHQISCISSSSNNGNGTAAHPDWPLGPPGHPGRFAPKYWTKGLREDLKRRLPLYISDWKDGLRFKSIPVILFLYFACLAPVVAFGGLTFALTNGSMGVVEFLLSSGASGMAYALFSGQPLTFIAPTGLTLAFTVALYGFCQVASFPFLATYAWVGIWTAFILLMAAVVNFSDLIKFCTRFTDDIFNSLIATNFLYEATRALLGAFFVFGADKTNPFVALSLAFGTFVSARFLTGLRTSRYLFKKARDTLADFGPVLSIAAMSTIAALPAVAKVGLERLSIPSSFSLAGGRPFLVPIMAAPLSLRLLAIVPALLLTCLFFLDQNISVRVVNSARHKLKKGPAYHLDMLILAVCTFVCSLMGLPWMCAGTVQSLAHVQALAEVESRNGRDQIISVQENRLTPFFIHLAILCSLFLLPVVSRIPMAVISGLFLFLGRNMMNGNDFLSRIRYMFMDPKLYPKDSPMATVPARQVHSFTILQVSCLTALWMLKLNKKTSMFFPAVIATLMVIRSRIAPRFFPQETLNILDGELTDANEKGTEVTANSRKLTSATSQ</sequence>
<reference evidence="7 8" key="1">
    <citation type="journal article" date="2018" name="Mol. Biol. Evol.">
        <title>Analysis of the draft genome of the red seaweed Gracilariopsis chorda provides insights into genome size evolution in Rhodophyta.</title>
        <authorList>
            <person name="Lee J."/>
            <person name="Yang E.C."/>
            <person name="Graf L."/>
            <person name="Yang J.H."/>
            <person name="Qiu H."/>
            <person name="Zel Zion U."/>
            <person name="Chan C.X."/>
            <person name="Stephens T.G."/>
            <person name="Weber A.P.M."/>
            <person name="Boo G.H."/>
            <person name="Boo S.M."/>
            <person name="Kim K.M."/>
            <person name="Shin Y."/>
            <person name="Jung M."/>
            <person name="Lee S.J."/>
            <person name="Yim H.S."/>
            <person name="Lee J.H."/>
            <person name="Bhattacharya D."/>
            <person name="Yoon H.S."/>
        </authorList>
    </citation>
    <scope>NUCLEOTIDE SEQUENCE [LARGE SCALE GENOMIC DNA]</scope>
    <source>
        <strain evidence="7 8">SKKU-2015</strain>
        <tissue evidence="7">Whole body</tissue>
    </source>
</reference>
<dbReference type="GO" id="GO:0006820">
    <property type="term" value="P:monoatomic anion transport"/>
    <property type="evidence" value="ECO:0007669"/>
    <property type="project" value="InterPro"/>
</dbReference>
<dbReference type="GO" id="GO:0005452">
    <property type="term" value="F:solute:inorganic anion antiporter activity"/>
    <property type="evidence" value="ECO:0007669"/>
    <property type="project" value="InterPro"/>
</dbReference>
<dbReference type="GO" id="GO:0050801">
    <property type="term" value="P:monoatomic ion homeostasis"/>
    <property type="evidence" value="ECO:0007669"/>
    <property type="project" value="TreeGrafter"/>
</dbReference>
<comment type="caution">
    <text evidence="7">The sequence shown here is derived from an EMBL/GenBank/DDBJ whole genome shotgun (WGS) entry which is preliminary data.</text>
</comment>
<evidence type="ECO:0000256" key="1">
    <source>
        <dbReference type="ARBA" id="ARBA00004141"/>
    </source>
</evidence>
<keyword evidence="8" id="KW-1185">Reference proteome</keyword>
<evidence type="ECO:0000256" key="3">
    <source>
        <dbReference type="ARBA" id="ARBA00022989"/>
    </source>
</evidence>
<dbReference type="InterPro" id="IPR011531">
    <property type="entry name" value="HCO3_transpt-like_TM_dom"/>
</dbReference>
<feature type="transmembrane region" description="Helical" evidence="5">
    <location>
        <begin position="175"/>
        <end position="193"/>
    </location>
</feature>
<comment type="subcellular location">
    <subcellularLocation>
        <location evidence="1">Membrane</location>
        <topology evidence="1">Multi-pass membrane protein</topology>
    </subcellularLocation>
</comment>
<dbReference type="EMBL" id="NBIV01000001">
    <property type="protein sequence ID" value="PXF50105.1"/>
    <property type="molecule type" value="Genomic_DNA"/>
</dbReference>
<evidence type="ECO:0000259" key="6">
    <source>
        <dbReference type="Pfam" id="PF00955"/>
    </source>
</evidence>
<feature type="transmembrane region" description="Helical" evidence="5">
    <location>
        <begin position="294"/>
        <end position="310"/>
    </location>
</feature>
<feature type="transmembrane region" description="Helical" evidence="5">
    <location>
        <begin position="419"/>
        <end position="442"/>
    </location>
</feature>
<feature type="transmembrane region" description="Helical" evidence="5">
    <location>
        <begin position="330"/>
        <end position="349"/>
    </location>
</feature>
<feature type="transmembrane region" description="Helical" evidence="5">
    <location>
        <begin position="229"/>
        <end position="249"/>
    </location>
</feature>
<dbReference type="Gene3D" id="1.10.287.570">
    <property type="entry name" value="Helical hairpin bin"/>
    <property type="match status" value="1"/>
</dbReference>
<dbReference type="Proteomes" id="UP000247409">
    <property type="component" value="Unassembled WGS sequence"/>
</dbReference>
<protein>
    <submittedName>
        <fullName evidence="7">Band 3 anion transport protein</fullName>
    </submittedName>
</protein>
<keyword evidence="2 5" id="KW-0812">Transmembrane</keyword>
<keyword evidence="4 5" id="KW-0472">Membrane</keyword>
<dbReference type="OrthoDB" id="1735926at2759"/>
<evidence type="ECO:0000256" key="5">
    <source>
        <dbReference type="SAM" id="Phobius"/>
    </source>
</evidence>